<dbReference type="FunFam" id="3.40.50.720:FF:000084">
    <property type="entry name" value="Short-chain dehydrogenase reductase"/>
    <property type="match status" value="1"/>
</dbReference>
<evidence type="ECO:0000313" key="6">
    <source>
        <dbReference type="Proteomes" id="UP000233524"/>
    </source>
</evidence>
<keyword evidence="6" id="KW-1185">Reference proteome</keyword>
<dbReference type="AlphaFoldDB" id="A0A2N3MZK6"/>
<dbReference type="SUPFAM" id="SSF51735">
    <property type="entry name" value="NAD(P)-binding Rossmann-fold domains"/>
    <property type="match status" value="1"/>
</dbReference>
<dbReference type="PANTHER" id="PTHR42760">
    <property type="entry name" value="SHORT-CHAIN DEHYDROGENASES/REDUCTASES FAMILY MEMBER"/>
    <property type="match status" value="1"/>
</dbReference>
<gene>
    <name evidence="5" type="ORF">jhhlp_008143</name>
</gene>
<dbReference type="SMART" id="SM00822">
    <property type="entry name" value="PKS_KR"/>
    <property type="match status" value="1"/>
</dbReference>
<name>A0A2N3MZK6_9PEZI</name>
<organism evidence="5 6">
    <name type="scientific">Lomentospora prolificans</name>
    <dbReference type="NCBI Taxonomy" id="41688"/>
    <lineage>
        <taxon>Eukaryota</taxon>
        <taxon>Fungi</taxon>
        <taxon>Dikarya</taxon>
        <taxon>Ascomycota</taxon>
        <taxon>Pezizomycotina</taxon>
        <taxon>Sordariomycetes</taxon>
        <taxon>Hypocreomycetidae</taxon>
        <taxon>Microascales</taxon>
        <taxon>Microascaceae</taxon>
        <taxon>Lomentospora</taxon>
    </lineage>
</organism>
<comment type="caution">
    <text evidence="5">The sequence shown here is derived from an EMBL/GenBank/DDBJ whole genome shotgun (WGS) entry which is preliminary data.</text>
</comment>
<feature type="domain" description="Ketoreductase" evidence="4">
    <location>
        <begin position="22"/>
        <end position="205"/>
    </location>
</feature>
<dbReference type="PANTHER" id="PTHR42760:SF115">
    <property type="entry name" value="3-OXOACYL-[ACYL-CARRIER-PROTEIN] REDUCTASE FABG"/>
    <property type="match status" value="1"/>
</dbReference>
<dbReference type="GO" id="GO:0016616">
    <property type="term" value="F:oxidoreductase activity, acting on the CH-OH group of donors, NAD or NADP as acceptor"/>
    <property type="evidence" value="ECO:0007669"/>
    <property type="project" value="TreeGrafter"/>
</dbReference>
<dbReference type="InParanoid" id="A0A2N3MZK6"/>
<dbReference type="VEuPathDB" id="FungiDB:jhhlp_008143"/>
<proteinExistence type="inferred from homology"/>
<dbReference type="InterPro" id="IPR036291">
    <property type="entry name" value="NAD(P)-bd_dom_sf"/>
</dbReference>
<evidence type="ECO:0000313" key="5">
    <source>
        <dbReference type="EMBL" id="PKS05624.1"/>
    </source>
</evidence>
<dbReference type="Pfam" id="PF13561">
    <property type="entry name" value="adh_short_C2"/>
    <property type="match status" value="1"/>
</dbReference>
<keyword evidence="3" id="KW-0560">Oxidoreductase</keyword>
<dbReference type="Gene3D" id="3.40.50.720">
    <property type="entry name" value="NAD(P)-binding Rossmann-like Domain"/>
    <property type="match status" value="1"/>
</dbReference>
<evidence type="ECO:0000259" key="4">
    <source>
        <dbReference type="SMART" id="SM00822"/>
    </source>
</evidence>
<dbReference type="PRINTS" id="PR00080">
    <property type="entry name" value="SDRFAMILY"/>
</dbReference>
<protein>
    <recommendedName>
        <fullName evidence="4">Ketoreductase domain-containing protein</fullName>
    </recommendedName>
</protein>
<dbReference type="PROSITE" id="PS00061">
    <property type="entry name" value="ADH_SHORT"/>
    <property type="match status" value="1"/>
</dbReference>
<dbReference type="PRINTS" id="PR00081">
    <property type="entry name" value="GDHRDH"/>
</dbReference>
<dbReference type="InterPro" id="IPR020904">
    <property type="entry name" value="Sc_DH/Rdtase_CS"/>
</dbReference>
<sequence>MAARNIIPSASFLERVFGLTGKIAVITGGSAGIGRGIAAALGQAGARVVLIARNPKPLDDTVTSLADLGVQAYSLPTDLADRAAIEKTTARILEEYGVPDILVNAAGINLRPHMDALTEADWDATIAVNLTAPFLLGQSFGPRMAERGSGRIINLASQQAFRAYGNSGAYGASKAGVVGLTRSQAEAWSSRGVLCNVLAPGVVHTQMTEAVFSSPELTKKHADRTMIGRNTTVEDFSGAAIWLAGRGSEGITGQTIFVDGGYSAT</sequence>
<dbReference type="InterPro" id="IPR057326">
    <property type="entry name" value="KR_dom"/>
</dbReference>
<evidence type="ECO:0000256" key="2">
    <source>
        <dbReference type="ARBA" id="ARBA00022857"/>
    </source>
</evidence>
<dbReference type="Proteomes" id="UP000233524">
    <property type="component" value="Unassembled WGS sequence"/>
</dbReference>
<evidence type="ECO:0000256" key="1">
    <source>
        <dbReference type="ARBA" id="ARBA00006484"/>
    </source>
</evidence>
<comment type="similarity">
    <text evidence="1">Belongs to the short-chain dehydrogenases/reductases (SDR) family.</text>
</comment>
<dbReference type="EMBL" id="NLAX01001584">
    <property type="protein sequence ID" value="PKS05624.1"/>
    <property type="molecule type" value="Genomic_DNA"/>
</dbReference>
<dbReference type="InterPro" id="IPR002347">
    <property type="entry name" value="SDR_fam"/>
</dbReference>
<dbReference type="OrthoDB" id="37659at2759"/>
<reference evidence="5 6" key="1">
    <citation type="journal article" date="2017" name="G3 (Bethesda)">
        <title>First Draft Genome Sequence of the Pathogenic Fungus Lomentospora prolificans (Formerly Scedosporium prolificans).</title>
        <authorList>
            <person name="Luo R."/>
            <person name="Zimin A."/>
            <person name="Workman R."/>
            <person name="Fan Y."/>
            <person name="Pertea G."/>
            <person name="Grossman N."/>
            <person name="Wear M.P."/>
            <person name="Jia B."/>
            <person name="Miller H."/>
            <person name="Casadevall A."/>
            <person name="Timp W."/>
            <person name="Zhang S.X."/>
            <person name="Salzberg S.L."/>
        </authorList>
    </citation>
    <scope>NUCLEOTIDE SEQUENCE [LARGE SCALE GENOMIC DNA]</scope>
    <source>
        <strain evidence="5 6">JHH-5317</strain>
    </source>
</reference>
<accession>A0A2N3MZK6</accession>
<keyword evidence="2" id="KW-0521">NADP</keyword>
<evidence type="ECO:0000256" key="3">
    <source>
        <dbReference type="ARBA" id="ARBA00023002"/>
    </source>
</evidence>